<dbReference type="InterPro" id="IPR011333">
    <property type="entry name" value="SKP1/BTB/POZ_sf"/>
</dbReference>
<dbReference type="PROSITE" id="PS50097">
    <property type="entry name" value="BTB"/>
    <property type="match status" value="1"/>
</dbReference>
<dbReference type="SUPFAM" id="SSF54695">
    <property type="entry name" value="POZ domain"/>
    <property type="match status" value="1"/>
</dbReference>
<dbReference type="AlphaFoldDB" id="Q0UTI4"/>
<dbReference type="VEuPathDB" id="FungiDB:JI435_439980"/>
<name>Q0UTI4_PHANO</name>
<sequence>MAASDLQKPKSEAPGIGSALLAGSVTLEIGPYHLKYSVHKALLVYHSEYFHNALRDSWKEGKENLIVLEDVEPEPGNSSLLAGLNLNIFLHWLYTGSLPSLVDYAEWARIGGIGSVETQIKAYAFADRFLAHEFRRTINNNVAEQMRLKDNFLVSDILAMARIAFSSIPSDRPLLQLIVDEHCTFWKNCCEEPSRLTDFPPAFLARVTRRLCELLEDQICLQSSSGEWCYFEHADEAEMVACGKLHMQYDEEKDMGFFGKKILCENCWINEPSLLSSSGSDSSSDSESG</sequence>
<dbReference type="EMBL" id="CH445331">
    <property type="protein sequence ID" value="EAT87321.1"/>
    <property type="molecule type" value="Genomic_DNA"/>
</dbReference>
<dbReference type="PANTHER" id="PTHR47843">
    <property type="entry name" value="BTB DOMAIN-CONTAINING PROTEIN-RELATED"/>
    <property type="match status" value="1"/>
</dbReference>
<reference evidence="3" key="1">
    <citation type="journal article" date="2007" name="Plant Cell">
        <title>Dothideomycete-plant interactions illuminated by genome sequencing and EST analysis of the wheat pathogen Stagonospora nodorum.</title>
        <authorList>
            <person name="Hane J.K."/>
            <person name="Lowe R.G."/>
            <person name="Solomon P.S."/>
            <person name="Tan K.C."/>
            <person name="Schoch C.L."/>
            <person name="Spatafora J.W."/>
            <person name="Crous P.W."/>
            <person name="Kodira C."/>
            <person name="Birren B.W."/>
            <person name="Galagan J.E."/>
            <person name="Torriani S.F."/>
            <person name="McDonald B.A."/>
            <person name="Oliver R.P."/>
        </authorList>
    </citation>
    <scope>NUCLEOTIDE SEQUENCE [LARGE SCALE GENOMIC DNA]</scope>
    <source>
        <strain evidence="3">SN15 / ATCC MYA-4574 / FGSC 10173</strain>
    </source>
</reference>
<evidence type="ECO:0000259" key="1">
    <source>
        <dbReference type="PROSITE" id="PS50097"/>
    </source>
</evidence>
<dbReference type="Gene3D" id="3.30.710.10">
    <property type="entry name" value="Potassium Channel Kv1.1, Chain A"/>
    <property type="match status" value="1"/>
</dbReference>
<dbReference type="KEGG" id="pno:SNOG_04930"/>
<organism evidence="2 3">
    <name type="scientific">Phaeosphaeria nodorum (strain SN15 / ATCC MYA-4574 / FGSC 10173)</name>
    <name type="common">Glume blotch fungus</name>
    <name type="synonym">Parastagonospora nodorum</name>
    <dbReference type="NCBI Taxonomy" id="321614"/>
    <lineage>
        <taxon>Eukaryota</taxon>
        <taxon>Fungi</taxon>
        <taxon>Dikarya</taxon>
        <taxon>Ascomycota</taxon>
        <taxon>Pezizomycotina</taxon>
        <taxon>Dothideomycetes</taxon>
        <taxon>Pleosporomycetidae</taxon>
        <taxon>Pleosporales</taxon>
        <taxon>Pleosporineae</taxon>
        <taxon>Phaeosphaeriaceae</taxon>
        <taxon>Parastagonospora</taxon>
    </lineage>
</organism>
<dbReference type="InterPro" id="IPR000210">
    <property type="entry name" value="BTB/POZ_dom"/>
</dbReference>
<dbReference type="OMA" id="WERVAIS"/>
<dbReference type="STRING" id="321614.Q0UTI4"/>
<feature type="domain" description="BTB" evidence="1">
    <location>
        <begin position="23"/>
        <end position="98"/>
    </location>
</feature>
<dbReference type="GeneID" id="5972218"/>
<evidence type="ECO:0000313" key="2">
    <source>
        <dbReference type="EMBL" id="EAT87321.1"/>
    </source>
</evidence>
<dbReference type="PANTHER" id="PTHR47843:SF2">
    <property type="entry name" value="BTB DOMAIN-CONTAINING PROTEIN"/>
    <property type="match status" value="1"/>
</dbReference>
<dbReference type="Proteomes" id="UP000001055">
    <property type="component" value="Unassembled WGS sequence"/>
</dbReference>
<accession>Q0UTI4</accession>
<dbReference type="RefSeq" id="XP_001795343.1">
    <property type="nucleotide sequence ID" value="XM_001795291.1"/>
</dbReference>
<evidence type="ECO:0000313" key="3">
    <source>
        <dbReference type="Proteomes" id="UP000001055"/>
    </source>
</evidence>
<protein>
    <recommendedName>
        <fullName evidence="1">BTB domain-containing protein</fullName>
    </recommendedName>
</protein>
<gene>
    <name evidence="2" type="ORF">SNOG_04930</name>
</gene>
<dbReference type="CDD" id="cd18186">
    <property type="entry name" value="BTB_POZ_ZBTB_KLHL-like"/>
    <property type="match status" value="1"/>
</dbReference>
<dbReference type="InParanoid" id="Q0UTI4"/>
<dbReference type="Pfam" id="PF00651">
    <property type="entry name" value="BTB"/>
    <property type="match status" value="1"/>
</dbReference>
<proteinExistence type="predicted"/>